<evidence type="ECO:0000256" key="10">
    <source>
        <dbReference type="ARBA" id="ARBA00052552"/>
    </source>
</evidence>
<comment type="pathway">
    <text evidence="2">Amino-acid degradation; L-valine degradation.</text>
</comment>
<keyword evidence="5 15" id="KW-0285">Flavoprotein</keyword>
<name>A0A090LAQ5_STRRB</name>
<keyword evidence="14" id="KW-1015">Disulfide bond</keyword>
<dbReference type="InterPro" id="IPR013786">
    <property type="entry name" value="AcylCoA_DH/ox_N"/>
</dbReference>
<dbReference type="Gene3D" id="1.10.540.10">
    <property type="entry name" value="Acyl-CoA dehydrogenase/oxidase, N-terminal domain"/>
    <property type="match status" value="1"/>
</dbReference>
<evidence type="ECO:0000256" key="13">
    <source>
        <dbReference type="ARBA" id="ARBA00076026"/>
    </source>
</evidence>
<proteinExistence type="inferred from homology"/>
<reference evidence="19 20" key="1">
    <citation type="submission" date="2014-09" db="EMBL/GenBank/DDBJ databases">
        <authorList>
            <person name="Martin A.A."/>
        </authorList>
    </citation>
    <scope>NUCLEOTIDE SEQUENCE</scope>
    <source>
        <strain evidence="20">ED321</strain>
        <strain evidence="19">ED321 Heterogonic</strain>
    </source>
</reference>
<feature type="disulfide bond" evidence="14">
    <location>
        <begin position="17"/>
        <end position="27"/>
    </location>
</feature>
<dbReference type="FunFam" id="1.20.140.10:FF:000001">
    <property type="entry name" value="Acyl-CoA dehydrogenase"/>
    <property type="match status" value="1"/>
</dbReference>
<comment type="caution">
    <text evidence="14">Lacks conserved residue(s) required for the propagation of feature annotation.</text>
</comment>
<gene>
    <name evidence="19 21 22" type="ORF">SRAE_1000286800</name>
</gene>
<feature type="compositionally biased region" description="Acidic residues" evidence="17">
    <location>
        <begin position="142"/>
        <end position="152"/>
    </location>
</feature>
<dbReference type="InterPro" id="IPR009075">
    <property type="entry name" value="AcylCo_DH/oxidase_C"/>
</dbReference>
<evidence type="ECO:0000256" key="7">
    <source>
        <dbReference type="ARBA" id="ARBA00023002"/>
    </source>
</evidence>
<dbReference type="GeneID" id="36376980"/>
<organism evidence="19">
    <name type="scientific">Strongyloides ratti</name>
    <name type="common">Parasitic roundworm</name>
    <dbReference type="NCBI Taxonomy" id="34506"/>
    <lineage>
        <taxon>Eukaryota</taxon>
        <taxon>Metazoa</taxon>
        <taxon>Ecdysozoa</taxon>
        <taxon>Nematoda</taxon>
        <taxon>Chromadorea</taxon>
        <taxon>Rhabditida</taxon>
        <taxon>Tylenchina</taxon>
        <taxon>Panagrolaimomorpha</taxon>
        <taxon>Strongyloidoidea</taxon>
        <taxon>Strongyloididae</taxon>
        <taxon>Strongyloides</taxon>
    </lineage>
</organism>
<evidence type="ECO:0000313" key="22">
    <source>
        <dbReference type="WormBase" id="SRAE_1000286800"/>
    </source>
</evidence>
<comment type="cofactor">
    <cofactor evidence="1 15">
        <name>FAD</name>
        <dbReference type="ChEBI" id="CHEBI:57692"/>
    </cofactor>
</comment>
<dbReference type="eggNOG" id="KOG0140">
    <property type="taxonomic scope" value="Eukaryota"/>
</dbReference>
<dbReference type="PROSITE" id="PS00072">
    <property type="entry name" value="ACYL_COA_DH_1"/>
    <property type="match status" value="1"/>
</dbReference>
<dbReference type="WBParaSite" id="SRAE_1000286800.1">
    <property type="protein sequence ID" value="SRAE_1000286800.1"/>
    <property type="gene ID" value="WBGene00259485"/>
</dbReference>
<dbReference type="CTD" id="36376980"/>
<dbReference type="InterPro" id="IPR046373">
    <property type="entry name" value="Acyl-CoA_Oxase/DH_mid-dom_sf"/>
</dbReference>
<comment type="catalytic activity">
    <reaction evidence="8">
        <text>(2S)-2-methylbutanoyl-CoA + oxidized [electron-transfer flavoprotein] + H(+) = (2E)-2-methylbut-2-enoyl-CoA + reduced [electron-transfer flavoprotein]</text>
        <dbReference type="Rhea" id="RHEA:48256"/>
        <dbReference type="Rhea" id="RHEA-COMP:10685"/>
        <dbReference type="Rhea" id="RHEA-COMP:10686"/>
        <dbReference type="ChEBI" id="CHEBI:15378"/>
        <dbReference type="ChEBI" id="CHEBI:57337"/>
        <dbReference type="ChEBI" id="CHEBI:57692"/>
        <dbReference type="ChEBI" id="CHEBI:58307"/>
        <dbReference type="ChEBI" id="CHEBI:88166"/>
    </reaction>
    <physiologicalReaction direction="left-to-right" evidence="8">
        <dbReference type="Rhea" id="RHEA:48257"/>
    </physiologicalReaction>
</comment>
<evidence type="ECO:0000256" key="17">
    <source>
        <dbReference type="SAM" id="MobiDB-lite"/>
    </source>
</evidence>
<comment type="catalytic activity">
    <reaction evidence="9">
        <text>propanoyl-CoA + oxidized [electron-transfer flavoprotein] + H(+) = acryloyl-CoA + reduced [electron-transfer flavoprotein]</text>
        <dbReference type="Rhea" id="RHEA:31287"/>
        <dbReference type="Rhea" id="RHEA-COMP:10685"/>
        <dbReference type="Rhea" id="RHEA-COMP:10686"/>
        <dbReference type="ChEBI" id="CHEBI:15378"/>
        <dbReference type="ChEBI" id="CHEBI:57367"/>
        <dbReference type="ChEBI" id="CHEBI:57392"/>
        <dbReference type="ChEBI" id="CHEBI:57692"/>
        <dbReference type="ChEBI" id="CHEBI:58307"/>
    </reaction>
    <physiologicalReaction direction="left-to-right" evidence="9">
        <dbReference type="Rhea" id="RHEA:31288"/>
    </physiologicalReaction>
</comment>
<dbReference type="SUPFAM" id="SSF57196">
    <property type="entry name" value="EGF/Laminin"/>
    <property type="match status" value="1"/>
</dbReference>
<dbReference type="GO" id="GO:0009083">
    <property type="term" value="P:branched-chain amino acid catabolic process"/>
    <property type="evidence" value="ECO:0007669"/>
    <property type="project" value="UniProtKB-KW"/>
</dbReference>
<keyword evidence="4" id="KW-0101">Branched-chain amino acid catabolism</keyword>
<dbReference type="GO" id="GO:0003853">
    <property type="term" value="F:short-chain 2-methyl fatty acyl-CoA dehydrogenase activity"/>
    <property type="evidence" value="ECO:0007669"/>
    <property type="project" value="UniProtKB-EC"/>
</dbReference>
<dbReference type="EMBL" id="LN609528">
    <property type="protein sequence ID" value="CEF64615.1"/>
    <property type="molecule type" value="Genomic_DNA"/>
</dbReference>
<dbReference type="PROSITE" id="PS50026">
    <property type="entry name" value="EGF_3"/>
    <property type="match status" value="1"/>
</dbReference>
<dbReference type="Gene3D" id="2.10.25.10">
    <property type="entry name" value="Laminin"/>
    <property type="match status" value="1"/>
</dbReference>
<evidence type="ECO:0000256" key="11">
    <source>
        <dbReference type="ARBA" id="ARBA00055070"/>
    </source>
</evidence>
<accession>A0A090LAQ5</accession>
<evidence type="ECO:0000313" key="20">
    <source>
        <dbReference type="Proteomes" id="UP000035682"/>
    </source>
</evidence>
<evidence type="ECO:0000256" key="8">
    <source>
        <dbReference type="ARBA" id="ARBA00049552"/>
    </source>
</evidence>
<evidence type="ECO:0000256" key="5">
    <source>
        <dbReference type="ARBA" id="ARBA00022630"/>
    </source>
</evidence>
<evidence type="ECO:0000256" key="1">
    <source>
        <dbReference type="ARBA" id="ARBA00001974"/>
    </source>
</evidence>
<evidence type="ECO:0000259" key="18">
    <source>
        <dbReference type="PROSITE" id="PS50026"/>
    </source>
</evidence>
<keyword evidence="7 15" id="KW-0560">Oxidoreductase</keyword>
<dbReference type="Pfam" id="PF00441">
    <property type="entry name" value="Acyl-CoA_dh_1"/>
    <property type="match status" value="1"/>
</dbReference>
<dbReference type="STRING" id="34506.A0A090LAQ5"/>
<feature type="region of interest" description="Disordered" evidence="17">
    <location>
        <begin position="131"/>
        <end position="189"/>
    </location>
</feature>
<dbReference type="InterPro" id="IPR036250">
    <property type="entry name" value="AcylCo_DH-like_C"/>
</dbReference>
<dbReference type="WormBase" id="SRAE_1000286800">
    <property type="protein sequence ID" value="SRP05729"/>
    <property type="gene ID" value="WBGene00259485"/>
</dbReference>
<keyword evidence="6 15" id="KW-0274">FAD</keyword>
<evidence type="ECO:0000256" key="16">
    <source>
        <dbReference type="SAM" id="Coils"/>
    </source>
</evidence>
<dbReference type="RefSeq" id="XP_024503816.1">
    <property type="nucleotide sequence ID" value="XM_024649994.1"/>
</dbReference>
<evidence type="ECO:0000313" key="21">
    <source>
        <dbReference type="WBParaSite" id="SRAE_1000286800.1"/>
    </source>
</evidence>
<comment type="similarity">
    <text evidence="3 15">Belongs to the acyl-CoA dehydrogenase family.</text>
</comment>
<dbReference type="InterPro" id="IPR052547">
    <property type="entry name" value="Mito_Isobutyryl-CoADH"/>
</dbReference>
<evidence type="ECO:0000256" key="4">
    <source>
        <dbReference type="ARBA" id="ARBA00022456"/>
    </source>
</evidence>
<dbReference type="SUPFAM" id="SSF56645">
    <property type="entry name" value="Acyl-CoA dehydrogenase NM domain-like"/>
    <property type="match status" value="1"/>
</dbReference>
<dbReference type="Proteomes" id="UP000035682">
    <property type="component" value="Unplaced"/>
</dbReference>
<protein>
    <recommendedName>
        <fullName evidence="12">Isobutyryl-CoA dehydrogenase, mitochondrial</fullName>
    </recommendedName>
    <alternativeName>
        <fullName evidence="13">Acyl-CoA dehydrogenase family member 8</fullName>
    </alternativeName>
</protein>
<sequence length="688" mass="77592">MALHIDRVAFVNPQSKCRIRCLNGGVCAYKIKSPREHICICMEGYFEGTYCEKNIKSSDTFKDQSDILSTTISSSSITKSHEYTIPKNEEGGNESVEENEWNANGNLEENINKQENEINYLQQQYQSNNNDDITRHQQENGTFDDDSSIENDNEIKQDENDLHDEEEEDDDYTEEKHLPHFDQNEDSSSTEIYELHEDSKDSRFRNIPIMETTTINDHHPTPIHIKPKVDNVKTTPGPINYYLQGNDNTNKDDDDGWMMVKKRNYAIHILLIMKVLLTLKNIVNSQRNLKVFGRTFSNYCIDASIGLNPETIEIQKLAKQFSQEKLYPFSGIQNEKKELPMDVLREAGEIGFGAIYCNSEFGGTGLSRLDASVIFEQLASGCSSTAAYISIHNMCSWMIDTYGTKEQKEKYLPKLASFECLSSYCLTEPGSGSDASSLTTSAKREGDYYIVNGSKAFISGAGASDVYIVMMRHEGQPGPKGIFSLIIEKDTPGFELGKNESKLGWCTHPTRIISFDNCKVPISNRLGGENEGFSIAMAGINGGRVNIASCSLGAGHMALDNAISHLQVRKQFKKPLADFQWNQFKLAEMATKLHTSRLVVRDAAIHLQNNSEHKAELCAMAKLYATDSCFEIVNQALQMFGGYGILKDYPIERYLRDCRVHQIIEGTNEIMRLIVARNLLSNTKYYNV</sequence>
<dbReference type="InterPro" id="IPR006089">
    <property type="entry name" value="Acyl-CoA_DH_CS"/>
</dbReference>
<evidence type="ECO:0000256" key="12">
    <source>
        <dbReference type="ARBA" id="ARBA00071686"/>
    </source>
</evidence>
<dbReference type="SUPFAM" id="SSF47203">
    <property type="entry name" value="Acyl-CoA dehydrogenase C-terminal domain-like"/>
    <property type="match status" value="1"/>
</dbReference>
<evidence type="ECO:0000256" key="6">
    <source>
        <dbReference type="ARBA" id="ARBA00022827"/>
    </source>
</evidence>
<feature type="coiled-coil region" evidence="16">
    <location>
        <begin position="104"/>
        <end position="131"/>
    </location>
</feature>
<dbReference type="Gene3D" id="2.40.110.10">
    <property type="entry name" value="Butyryl-CoA Dehydrogenase, subunit A, domain 2"/>
    <property type="match status" value="1"/>
</dbReference>
<dbReference type="InterPro" id="IPR009100">
    <property type="entry name" value="AcylCoA_DH/oxidase_NM_dom_sf"/>
</dbReference>
<comment type="catalytic activity">
    <reaction evidence="10">
        <text>2-methylpropanoyl-CoA + oxidized [electron-transfer flavoprotein] + H(+) = 2-methylpropenoyl-CoA + reduced [electron-transfer flavoprotein]</text>
        <dbReference type="Rhea" id="RHEA:44180"/>
        <dbReference type="Rhea" id="RHEA-COMP:10685"/>
        <dbReference type="Rhea" id="RHEA-COMP:10686"/>
        <dbReference type="ChEBI" id="CHEBI:15378"/>
        <dbReference type="ChEBI" id="CHEBI:57338"/>
        <dbReference type="ChEBI" id="CHEBI:57692"/>
        <dbReference type="ChEBI" id="CHEBI:58307"/>
        <dbReference type="ChEBI" id="CHEBI:62500"/>
        <dbReference type="EC" id="1.3.8.5"/>
    </reaction>
    <physiologicalReaction direction="left-to-right" evidence="10">
        <dbReference type="Rhea" id="RHEA:44181"/>
    </physiologicalReaction>
</comment>
<dbReference type="InterPro" id="IPR000742">
    <property type="entry name" value="EGF"/>
</dbReference>
<feature type="compositionally biased region" description="Acidic residues" evidence="17">
    <location>
        <begin position="161"/>
        <end position="173"/>
    </location>
</feature>
<evidence type="ECO:0000313" key="19">
    <source>
        <dbReference type="EMBL" id="CEF64615.1"/>
    </source>
</evidence>
<evidence type="ECO:0000256" key="15">
    <source>
        <dbReference type="RuleBase" id="RU362125"/>
    </source>
</evidence>
<dbReference type="Pfam" id="PF02771">
    <property type="entry name" value="Acyl-CoA_dh_N"/>
    <property type="match status" value="1"/>
</dbReference>
<dbReference type="InterPro" id="IPR006091">
    <property type="entry name" value="Acyl-CoA_Oxase/DH_mid-dom"/>
</dbReference>
<dbReference type="GO" id="GO:0050660">
    <property type="term" value="F:flavin adenine dinucleotide binding"/>
    <property type="evidence" value="ECO:0007669"/>
    <property type="project" value="InterPro"/>
</dbReference>
<evidence type="ECO:0000256" key="9">
    <source>
        <dbReference type="ARBA" id="ARBA00050268"/>
    </source>
</evidence>
<feature type="compositionally biased region" description="Basic and acidic residues" evidence="17">
    <location>
        <begin position="174"/>
        <end position="183"/>
    </location>
</feature>
<feature type="domain" description="EGF-like" evidence="18">
    <location>
        <begin position="13"/>
        <end position="52"/>
    </location>
</feature>
<keyword evidence="16" id="KW-0175">Coiled coil</keyword>
<comment type="function">
    <text evidence="11">Isobutyryl-CoA dehydrogenase which catalyzes the conversion of 2-methylpropanoyl-CoA to (2E)-2-methylpropenoyl-CoA in the valine catabolic pathway. To a lesser extent, also able to catalyze the oxidation of (2S)-2-methylbutanoyl-CoA.</text>
</comment>
<keyword evidence="20" id="KW-1185">Reference proteome</keyword>
<evidence type="ECO:0000256" key="14">
    <source>
        <dbReference type="PROSITE-ProRule" id="PRU00076"/>
    </source>
</evidence>
<reference evidence="21" key="2">
    <citation type="submission" date="2020-12" db="UniProtKB">
        <authorList>
            <consortium name="WormBaseParasite"/>
        </authorList>
    </citation>
    <scope>IDENTIFICATION</scope>
</reference>
<dbReference type="eggNOG" id="KOG1257">
    <property type="taxonomic scope" value="Eukaryota"/>
</dbReference>
<dbReference type="AlphaFoldDB" id="A0A090LAQ5"/>
<dbReference type="FunFam" id="2.40.110.10:FF:000001">
    <property type="entry name" value="Acyl-CoA dehydrogenase, mitochondrial"/>
    <property type="match status" value="1"/>
</dbReference>
<evidence type="ECO:0000256" key="3">
    <source>
        <dbReference type="ARBA" id="ARBA00009347"/>
    </source>
</evidence>
<dbReference type="InterPro" id="IPR037069">
    <property type="entry name" value="AcylCoA_DH/ox_N_sf"/>
</dbReference>
<dbReference type="GO" id="GO:0005739">
    <property type="term" value="C:mitochondrion"/>
    <property type="evidence" value="ECO:0007669"/>
    <property type="project" value="TreeGrafter"/>
</dbReference>
<evidence type="ECO:0000256" key="2">
    <source>
        <dbReference type="ARBA" id="ARBA00005109"/>
    </source>
</evidence>
<dbReference type="PANTHER" id="PTHR43831">
    <property type="entry name" value="ISOBUTYRYL-COA DEHYDROGENASE"/>
    <property type="match status" value="1"/>
</dbReference>
<dbReference type="PROSITE" id="PS01186">
    <property type="entry name" value="EGF_2"/>
    <property type="match status" value="1"/>
</dbReference>
<dbReference type="PANTHER" id="PTHR43831:SF1">
    <property type="entry name" value="ISOBUTYRYL-COA DEHYDROGENASE, MITOCHONDRIAL"/>
    <property type="match status" value="1"/>
</dbReference>
<dbReference type="Pfam" id="PF02770">
    <property type="entry name" value="Acyl-CoA_dh_M"/>
    <property type="match status" value="1"/>
</dbReference>
<dbReference type="OrthoDB" id="10254877at2759"/>
<keyword evidence="14" id="KW-0245">EGF-like domain</keyword>
<dbReference type="Gene3D" id="1.20.140.10">
    <property type="entry name" value="Butyryl-CoA Dehydrogenase, subunit A, domain 3"/>
    <property type="match status" value="1"/>
</dbReference>
<dbReference type="PROSITE" id="PS00073">
    <property type="entry name" value="ACYL_COA_DH_2"/>
    <property type="match status" value="1"/>
</dbReference>